<dbReference type="Proteomes" id="UP000241405">
    <property type="component" value="Unassembled WGS sequence"/>
</dbReference>
<dbReference type="GO" id="GO:0016757">
    <property type="term" value="F:glycosyltransferase activity"/>
    <property type="evidence" value="ECO:0007669"/>
    <property type="project" value="InterPro"/>
</dbReference>
<dbReference type="EMBL" id="PYMO01000050">
    <property type="protein sequence ID" value="PSU17624.1"/>
    <property type="molecule type" value="Genomic_DNA"/>
</dbReference>
<dbReference type="SUPFAM" id="SSF53756">
    <property type="entry name" value="UDP-Glycosyltransferase/glycogen phosphorylase"/>
    <property type="match status" value="1"/>
</dbReference>
<dbReference type="Proteomes" id="UP000241618">
    <property type="component" value="Unassembled WGS sequence"/>
</dbReference>
<keyword evidence="4" id="KW-1185">Reference proteome</keyword>
<comment type="caution">
    <text evidence="3">The sequence shown here is derived from an EMBL/GenBank/DDBJ whole genome shotgun (WGS) entry which is preliminary data.</text>
</comment>
<organism evidence="3 5">
    <name type="scientific">Photobacterium phosphoreum</name>
    <dbReference type="NCBI Taxonomy" id="659"/>
    <lineage>
        <taxon>Bacteria</taxon>
        <taxon>Pseudomonadati</taxon>
        <taxon>Pseudomonadota</taxon>
        <taxon>Gammaproteobacteria</taxon>
        <taxon>Vibrionales</taxon>
        <taxon>Vibrionaceae</taxon>
        <taxon>Photobacterium</taxon>
    </lineage>
</organism>
<dbReference type="Gene3D" id="3.40.50.2000">
    <property type="entry name" value="Glycogen Phosphorylase B"/>
    <property type="match status" value="2"/>
</dbReference>
<evidence type="ECO:0000313" key="3">
    <source>
        <dbReference type="EMBL" id="PSU47796.1"/>
    </source>
</evidence>
<dbReference type="EMBL" id="PYMP01000023">
    <property type="protein sequence ID" value="PSU47796.1"/>
    <property type="molecule type" value="Genomic_DNA"/>
</dbReference>
<evidence type="ECO:0000313" key="2">
    <source>
        <dbReference type="EMBL" id="PSU17624.1"/>
    </source>
</evidence>
<accession>A0A2T3JFU5</accession>
<gene>
    <name evidence="3" type="ORF">C9J18_18405</name>
    <name evidence="2" type="ORF">CTM96_21705</name>
</gene>
<dbReference type="PANTHER" id="PTHR12526:SF630">
    <property type="entry name" value="GLYCOSYLTRANSFERASE"/>
    <property type="match status" value="1"/>
</dbReference>
<dbReference type="InterPro" id="IPR001296">
    <property type="entry name" value="Glyco_trans_1"/>
</dbReference>
<feature type="domain" description="Glycosyl transferase family 1" evidence="1">
    <location>
        <begin position="214"/>
        <end position="370"/>
    </location>
</feature>
<protein>
    <recommendedName>
        <fullName evidence="1">Glycosyl transferase family 1 domain-containing protein</fullName>
    </recommendedName>
</protein>
<dbReference type="CDD" id="cd03811">
    <property type="entry name" value="GT4_GT28_WabH-like"/>
    <property type="match status" value="1"/>
</dbReference>
<dbReference type="Pfam" id="PF00534">
    <property type="entry name" value="Glycos_transf_1"/>
    <property type="match status" value="1"/>
</dbReference>
<evidence type="ECO:0000259" key="1">
    <source>
        <dbReference type="Pfam" id="PF00534"/>
    </source>
</evidence>
<dbReference type="PANTHER" id="PTHR12526">
    <property type="entry name" value="GLYCOSYLTRANSFERASE"/>
    <property type="match status" value="1"/>
</dbReference>
<reference evidence="4 5" key="1">
    <citation type="submission" date="2018-03" db="EMBL/GenBank/DDBJ databases">
        <title>Whole genome sequencing of Histamine producing bacteria.</title>
        <authorList>
            <person name="Butler K."/>
        </authorList>
    </citation>
    <scope>NUCLEOTIDE SEQUENCE [LARGE SCALE GENOMIC DNA]</scope>
    <source>
        <strain evidence="3 5">FS-6.1</strain>
        <strain evidence="2 4">FS-6.2</strain>
    </source>
</reference>
<evidence type="ECO:0000313" key="4">
    <source>
        <dbReference type="Proteomes" id="UP000241405"/>
    </source>
</evidence>
<name>A0A2T3JFU5_PHOPO</name>
<dbReference type="GO" id="GO:1901135">
    <property type="term" value="P:carbohydrate derivative metabolic process"/>
    <property type="evidence" value="ECO:0007669"/>
    <property type="project" value="UniProtKB-ARBA"/>
</dbReference>
<proteinExistence type="predicted"/>
<sequence length="399" mass="46400">MSDNIILHTHSLPMTGGTKSSLEMCRNLIEKNINVIIVLENDNIEVDIDFDVNIKVLTAKGLISPRRLISPRYDYTKRDDIKVNVLTKYPKVRSFLMWVRYLKNLSLFPAKYIQMKKFIRFNDINAVISNNMYNDLEHLFFYNGLNKMLSIRNSPKEVFFRRKQPKIFSLNRYMKDVTFIPVSKDSEIELCELFPKNKVKTIYNPFDFDKINKKSREGTEIVNPNPFFVSVGSLCKRKRVDLTISAFSKIKNDNVNLMIIGNGAEKLNLIRLTEKLGIKDRVLFVGNIDNPYIYMKSAIATVLTSESEGLPRVLVESLILKTPIISTDCPTGPAELLNLEYKDYLIEMRDDRYIIDNISQCMNNMMDRYNNNNKIEMNISLERFKPSNIIADWLNLLEN</sequence>
<evidence type="ECO:0000313" key="5">
    <source>
        <dbReference type="Proteomes" id="UP000241618"/>
    </source>
</evidence>
<dbReference type="AlphaFoldDB" id="A0A2T3JFU5"/>
<dbReference type="RefSeq" id="WP_107192063.1">
    <property type="nucleotide sequence ID" value="NZ_PYMN01000075.1"/>
</dbReference>